<proteinExistence type="predicted"/>
<dbReference type="Proteomes" id="UP001597343">
    <property type="component" value="Unassembled WGS sequence"/>
</dbReference>
<evidence type="ECO:0000259" key="1">
    <source>
        <dbReference type="PROSITE" id="PS51819"/>
    </source>
</evidence>
<feature type="domain" description="VOC" evidence="1">
    <location>
        <begin position="132"/>
        <end position="245"/>
    </location>
</feature>
<organism evidence="2 3">
    <name type="scientific">Tumebacillus lipolyticus</name>
    <dbReference type="NCBI Taxonomy" id="1280370"/>
    <lineage>
        <taxon>Bacteria</taxon>
        <taxon>Bacillati</taxon>
        <taxon>Bacillota</taxon>
        <taxon>Bacilli</taxon>
        <taxon>Bacillales</taxon>
        <taxon>Alicyclobacillaceae</taxon>
        <taxon>Tumebacillus</taxon>
    </lineage>
</organism>
<dbReference type="InterPro" id="IPR029068">
    <property type="entry name" value="Glyas_Bleomycin-R_OHBP_Dase"/>
</dbReference>
<gene>
    <name evidence="2" type="ORF">ACFSOY_06560</name>
</gene>
<evidence type="ECO:0000313" key="2">
    <source>
        <dbReference type="EMBL" id="MFD2169653.1"/>
    </source>
</evidence>
<keyword evidence="3" id="KW-1185">Reference proteome</keyword>
<reference evidence="3" key="1">
    <citation type="journal article" date="2019" name="Int. J. Syst. Evol. Microbiol.">
        <title>The Global Catalogue of Microorganisms (GCM) 10K type strain sequencing project: providing services to taxonomists for standard genome sequencing and annotation.</title>
        <authorList>
            <consortium name="The Broad Institute Genomics Platform"/>
            <consortium name="The Broad Institute Genome Sequencing Center for Infectious Disease"/>
            <person name="Wu L."/>
            <person name="Ma J."/>
        </authorList>
    </citation>
    <scope>NUCLEOTIDE SEQUENCE [LARGE SCALE GENOMIC DNA]</scope>
    <source>
        <strain evidence="3">CGMCC 1.13574</strain>
    </source>
</reference>
<dbReference type="InterPro" id="IPR004360">
    <property type="entry name" value="Glyas_Fos-R_dOase_dom"/>
</dbReference>
<evidence type="ECO:0000313" key="3">
    <source>
        <dbReference type="Proteomes" id="UP001597343"/>
    </source>
</evidence>
<protein>
    <submittedName>
        <fullName evidence="2">VOC family protein</fullName>
    </submittedName>
</protein>
<name>A0ABW4ZV88_9BACL</name>
<dbReference type="EMBL" id="JBHUIO010000005">
    <property type="protein sequence ID" value="MFD2169653.1"/>
    <property type="molecule type" value="Genomic_DNA"/>
</dbReference>
<dbReference type="Pfam" id="PF00903">
    <property type="entry name" value="Glyoxalase"/>
    <property type="match status" value="1"/>
</dbReference>
<dbReference type="RefSeq" id="WP_386044972.1">
    <property type="nucleotide sequence ID" value="NZ_JBHUIO010000005.1"/>
</dbReference>
<dbReference type="SUPFAM" id="SSF54593">
    <property type="entry name" value="Glyoxalase/Bleomycin resistance protein/Dihydroxybiphenyl dioxygenase"/>
    <property type="match status" value="2"/>
</dbReference>
<dbReference type="PROSITE" id="PS51819">
    <property type="entry name" value="VOC"/>
    <property type="match status" value="1"/>
</dbReference>
<sequence>MSTKTSNLHIIALHEMYFLVANVETATDWYVRNFGVTLVDRQAKRTTLRLAEGSLLTLIESDQRNKFDSPPINFKAHDAMRAHELLNKAEVRAQEPESFYHYVDFDVWDPDGNSFNVISDPAWPSTPNNFFRIDGIFLGVINFEQMLVWYADVLGAELEYAFTGPTSTLAEARFRCFRDIPFNLVESPESVMQHRVCEFQTTDAQADYKFLQAKGVRVTELIEQDGKRTFSFFDPEGRELGMVELLA</sequence>
<comment type="caution">
    <text evidence="2">The sequence shown here is derived from an EMBL/GenBank/DDBJ whole genome shotgun (WGS) entry which is preliminary data.</text>
</comment>
<accession>A0ABW4ZV88</accession>
<dbReference type="CDD" id="cd06587">
    <property type="entry name" value="VOC"/>
    <property type="match status" value="1"/>
</dbReference>
<dbReference type="InterPro" id="IPR037523">
    <property type="entry name" value="VOC_core"/>
</dbReference>
<dbReference type="Gene3D" id="3.10.180.10">
    <property type="entry name" value="2,3-Dihydroxybiphenyl 1,2-Dioxygenase, domain 1"/>
    <property type="match status" value="2"/>
</dbReference>